<dbReference type="KEGG" id="pcot:PCOAH_00047540"/>
<dbReference type="GeneID" id="30911485"/>
<evidence type="ECO:0000256" key="1">
    <source>
        <dbReference type="SAM" id="MobiDB-lite"/>
    </source>
</evidence>
<organism evidence="2 3">
    <name type="scientific">Plasmodium coatneyi</name>
    <dbReference type="NCBI Taxonomy" id="208452"/>
    <lineage>
        <taxon>Eukaryota</taxon>
        <taxon>Sar</taxon>
        <taxon>Alveolata</taxon>
        <taxon>Apicomplexa</taxon>
        <taxon>Aconoidasida</taxon>
        <taxon>Haemosporida</taxon>
        <taxon>Plasmodiidae</taxon>
        <taxon>Plasmodium</taxon>
    </lineage>
</organism>
<feature type="compositionally biased region" description="Basic and acidic residues" evidence="1">
    <location>
        <begin position="233"/>
        <end position="242"/>
    </location>
</feature>
<dbReference type="VEuPathDB" id="PlasmoDB:PCOAH_00047540"/>
<protein>
    <recommendedName>
        <fullName evidence="4">KELT protein</fullName>
    </recommendedName>
</protein>
<proteinExistence type="predicted"/>
<feature type="region of interest" description="Disordered" evidence="1">
    <location>
        <begin position="67"/>
        <end position="86"/>
    </location>
</feature>
<evidence type="ECO:0000313" key="2">
    <source>
        <dbReference type="EMBL" id="ANQ10337.1"/>
    </source>
</evidence>
<dbReference type="AlphaFoldDB" id="A0A1B1E5T9"/>
<evidence type="ECO:0008006" key="4">
    <source>
        <dbReference type="Google" id="ProtNLM"/>
    </source>
</evidence>
<dbReference type="RefSeq" id="XP_019917032.1">
    <property type="nucleotide sequence ID" value="XM_020061537.1"/>
</dbReference>
<name>A0A1B1E5T9_9APIC</name>
<feature type="region of interest" description="Disordered" evidence="1">
    <location>
        <begin position="206"/>
        <end position="243"/>
    </location>
</feature>
<dbReference type="OrthoDB" id="376180at2759"/>
<evidence type="ECO:0000313" key="3">
    <source>
        <dbReference type="Proteomes" id="UP000092716"/>
    </source>
</evidence>
<dbReference type="Proteomes" id="UP000092716">
    <property type="component" value="Chromosome 12"/>
</dbReference>
<accession>A0A1B1E5T9</accession>
<reference evidence="3" key="1">
    <citation type="submission" date="2016-06" db="EMBL/GenBank/DDBJ databases">
        <title>First high quality genome sequence of Plasmodium coatneyi using continuous long reads from single molecule, real-time sequencing.</title>
        <authorList>
            <person name="Chien J.-T."/>
            <person name="Pakala S.B."/>
            <person name="Geraldo J.A."/>
            <person name="Lapp S.A."/>
            <person name="Barnwell J.W."/>
            <person name="Kissinger J.C."/>
            <person name="Galinski M.R."/>
            <person name="Humphrey J.C."/>
        </authorList>
    </citation>
    <scope>NUCLEOTIDE SEQUENCE [LARGE SCALE GENOMIC DNA]</scope>
    <source>
        <strain evidence="3">Hackeri</strain>
    </source>
</reference>
<sequence>MEYFYKLVIVLAYIHTYLMHSRCVKKVFLAENEPDPGVKSEDGKGPYEEDVLTEVMNLLSFKTLGEEKVEQEKSEEEGAVGGVEGRGAVGGVDELGAVGGVDELGAVGGVEELGAVGGVEELGAVGGVEELGAVGGVEELGAVGGVEELGAVGGVEELGEVGGVEELGEVGGVEDMETGEKSPRKRRLILRKARFQLENIKKYKGTSEEDVQMEEVKEKGTTSSESSSDDAPEEKPEEKPEEAGDAALIEFKHVLRVCDYIYFEINDEAIDEYLKTRVYGIERISELHKEYPLNLGKAIDFESLRKPFGVADESLVLINETELHEMLYFDDYMKIPLLDFLNNTTVGKLPLTKVNSLYSQVGIKYLPWNNYLLEYLSPRSISFNIDHFFNNNIGTYLSDEKCEICNFDDTRRMVIGEKNKENNNIVEALREMKNSRELSYGERQRLRYIIFYQLRSLAYVEKKLSFFGEKRNRIKNDLTLLSEYFPLPKKYVYKDVTLLTCLHYVSSYIIVILKPLKGKVGKNMIEHRELLNTAALVNHLIAVMEFMENNSQLCQKFFEIYRHLRGFYPRLKSSEDIVKMFNYLMIRRQLFCIMYNIGKLLSKLQYCEDQVTNYEDNIFGDYAKLTFSLERTLDKAKELYKR</sequence>
<gene>
    <name evidence="2" type="ORF">PCOAH_00047540</name>
</gene>
<keyword evidence="3" id="KW-1185">Reference proteome</keyword>
<dbReference type="EMBL" id="CP016250">
    <property type="protein sequence ID" value="ANQ10337.1"/>
    <property type="molecule type" value="Genomic_DNA"/>
</dbReference>